<keyword evidence="2" id="KW-1185">Reference proteome</keyword>
<proteinExistence type="predicted"/>
<gene>
    <name evidence="1" type="ORF">DY000_02024381</name>
</gene>
<evidence type="ECO:0000313" key="1">
    <source>
        <dbReference type="EMBL" id="KAF3593529.1"/>
    </source>
</evidence>
<dbReference type="EMBL" id="QGKV02000299">
    <property type="protein sequence ID" value="KAF3593529.1"/>
    <property type="molecule type" value="Genomic_DNA"/>
</dbReference>
<reference evidence="1 2" key="1">
    <citation type="journal article" date="2020" name="BMC Genomics">
        <title>Intraspecific diversification of the crop wild relative Brassica cretica Lam. using demographic model selection.</title>
        <authorList>
            <person name="Kioukis A."/>
            <person name="Michalopoulou V.A."/>
            <person name="Briers L."/>
            <person name="Pirintsos S."/>
            <person name="Studholme D.J."/>
            <person name="Pavlidis P."/>
            <person name="Sarris P.F."/>
        </authorList>
    </citation>
    <scope>NUCLEOTIDE SEQUENCE [LARGE SCALE GENOMIC DNA]</scope>
    <source>
        <strain evidence="2">cv. PFS-1207/04</strain>
    </source>
</reference>
<comment type="caution">
    <text evidence="1">The sequence shown here is derived from an EMBL/GenBank/DDBJ whole genome shotgun (WGS) entry which is preliminary data.</text>
</comment>
<sequence length="104" mass="11677">MACCMAGVHAMRHTASYMSIIMLRLQIRRHLVLIHVMLHVPASCTATCRASVDTQLARQLTPRQDSVTEWSIENGSLVSRCLCLKTVSRSLCFLWSSRGVEQSE</sequence>
<evidence type="ECO:0000313" key="2">
    <source>
        <dbReference type="Proteomes" id="UP000266723"/>
    </source>
</evidence>
<accession>A0ABQ7EB88</accession>
<organism evidence="1 2">
    <name type="scientific">Brassica cretica</name>
    <name type="common">Mustard</name>
    <dbReference type="NCBI Taxonomy" id="69181"/>
    <lineage>
        <taxon>Eukaryota</taxon>
        <taxon>Viridiplantae</taxon>
        <taxon>Streptophyta</taxon>
        <taxon>Embryophyta</taxon>
        <taxon>Tracheophyta</taxon>
        <taxon>Spermatophyta</taxon>
        <taxon>Magnoliopsida</taxon>
        <taxon>eudicotyledons</taxon>
        <taxon>Gunneridae</taxon>
        <taxon>Pentapetalae</taxon>
        <taxon>rosids</taxon>
        <taxon>malvids</taxon>
        <taxon>Brassicales</taxon>
        <taxon>Brassicaceae</taxon>
        <taxon>Brassiceae</taxon>
        <taxon>Brassica</taxon>
    </lineage>
</organism>
<name>A0ABQ7EB88_BRACR</name>
<dbReference type="Proteomes" id="UP000266723">
    <property type="component" value="Unassembled WGS sequence"/>
</dbReference>
<protein>
    <recommendedName>
        <fullName evidence="3">Secreted protein</fullName>
    </recommendedName>
</protein>
<evidence type="ECO:0008006" key="3">
    <source>
        <dbReference type="Google" id="ProtNLM"/>
    </source>
</evidence>